<organism evidence="2 3">
    <name type="scientific">Discostella pseudostelligera</name>
    <dbReference type="NCBI Taxonomy" id="259834"/>
    <lineage>
        <taxon>Eukaryota</taxon>
        <taxon>Sar</taxon>
        <taxon>Stramenopiles</taxon>
        <taxon>Ochrophyta</taxon>
        <taxon>Bacillariophyta</taxon>
        <taxon>Coscinodiscophyceae</taxon>
        <taxon>Thalassiosirophycidae</taxon>
        <taxon>Stephanodiscales</taxon>
        <taxon>Stephanodiscaceae</taxon>
        <taxon>Discostella</taxon>
    </lineage>
</organism>
<comment type="caution">
    <text evidence="2">The sequence shown here is derived from an EMBL/GenBank/DDBJ whole genome shotgun (WGS) entry which is preliminary data.</text>
</comment>
<feature type="region of interest" description="Disordered" evidence="1">
    <location>
        <begin position="128"/>
        <end position="196"/>
    </location>
</feature>
<reference evidence="2 3" key="1">
    <citation type="submission" date="2024-10" db="EMBL/GenBank/DDBJ databases">
        <title>Updated reference genomes for cyclostephanoid diatoms.</title>
        <authorList>
            <person name="Roberts W.R."/>
            <person name="Alverson A.J."/>
        </authorList>
    </citation>
    <scope>NUCLEOTIDE SEQUENCE [LARGE SCALE GENOMIC DNA]</scope>
    <source>
        <strain evidence="2 3">AJA232-27</strain>
    </source>
</reference>
<protein>
    <submittedName>
        <fullName evidence="2">Uncharacterized protein</fullName>
    </submittedName>
</protein>
<dbReference type="Proteomes" id="UP001530293">
    <property type="component" value="Unassembled WGS sequence"/>
</dbReference>
<keyword evidence="3" id="KW-1185">Reference proteome</keyword>
<sequence length="196" mass="21648">MKMKTAAINVSVMDSDSMVDCSMTSSTAEAEETLGSLVTAVGEAISTGVSTAIDNVSALSSNDVVLLARSLSWSIESLAKSTEAMVFPRQAEEEMYKKQCKQVMKYQQMAHEQYCAAVAKHQEEEEKKKKKWMLKRNKENKEKKPRAGLVSMAQDALRRNKSAKSTQAKNSAVLSDTTNKSAPERKSVKPLKAHNR</sequence>
<evidence type="ECO:0000313" key="2">
    <source>
        <dbReference type="EMBL" id="KAL3759759.1"/>
    </source>
</evidence>
<dbReference type="AlphaFoldDB" id="A0ABD3M6V1"/>
<gene>
    <name evidence="2" type="ORF">ACHAWU_007503</name>
</gene>
<accession>A0ABD3M6V1</accession>
<feature type="compositionally biased region" description="Polar residues" evidence="1">
    <location>
        <begin position="163"/>
        <end position="181"/>
    </location>
</feature>
<evidence type="ECO:0000313" key="3">
    <source>
        <dbReference type="Proteomes" id="UP001530293"/>
    </source>
</evidence>
<proteinExistence type="predicted"/>
<evidence type="ECO:0000256" key="1">
    <source>
        <dbReference type="SAM" id="MobiDB-lite"/>
    </source>
</evidence>
<dbReference type="EMBL" id="JALLBG020000196">
    <property type="protein sequence ID" value="KAL3759759.1"/>
    <property type="molecule type" value="Genomic_DNA"/>
</dbReference>
<name>A0ABD3M6V1_9STRA</name>